<sequence>MTLLYLSTPERIAVWAPLLAEAGEEMVIGEEAVTDPAAITHIACWMPPRDLSRYPNLKTVISVGAGVDQMPPLPKGVALSRTIAPGIEEMVRDWVVMASLMLHRDMPRYLDQAGRGEWVTHHARLARTCRVGIMGMGRIGRLAGQSLAALGFPVAGWSRSGAPVEGLEVFAADAMGDFLARTDLLICLLPLTCETRGLLNAPLFARLPRGARLVHAGRGPQLDMGALREALDSGRLASAMLDVTDPEPLPPGHWAWHDPRVVVTPHVASHTDPEEGARHVLAVIRASREGRPIPGLVDPGRGY</sequence>
<dbReference type="PANTHER" id="PTHR43333:SF1">
    <property type="entry name" value="D-ISOMER SPECIFIC 2-HYDROXYACID DEHYDROGENASE NAD-BINDING DOMAIN-CONTAINING PROTEIN"/>
    <property type="match status" value="1"/>
</dbReference>
<evidence type="ECO:0000313" key="5">
    <source>
        <dbReference type="Proteomes" id="UP000273516"/>
    </source>
</evidence>
<keyword evidence="2" id="KW-0520">NAD</keyword>
<evidence type="ECO:0000256" key="2">
    <source>
        <dbReference type="ARBA" id="ARBA00023027"/>
    </source>
</evidence>
<evidence type="ECO:0000256" key="1">
    <source>
        <dbReference type="ARBA" id="ARBA00023002"/>
    </source>
</evidence>
<comment type="caution">
    <text evidence="4">The sequence shown here is derived from an EMBL/GenBank/DDBJ whole genome shotgun (WGS) entry which is preliminary data.</text>
</comment>
<dbReference type="SUPFAM" id="SSF51735">
    <property type="entry name" value="NAD(P)-binding Rossmann-fold domains"/>
    <property type="match status" value="1"/>
</dbReference>
<proteinExistence type="predicted"/>
<organism evidence="4 5">
    <name type="scientific">Paracoccus alkanivorans</name>
    <dbReference type="NCBI Taxonomy" id="2116655"/>
    <lineage>
        <taxon>Bacteria</taxon>
        <taxon>Pseudomonadati</taxon>
        <taxon>Pseudomonadota</taxon>
        <taxon>Alphaproteobacteria</taxon>
        <taxon>Rhodobacterales</taxon>
        <taxon>Paracoccaceae</taxon>
        <taxon>Paracoccus</taxon>
    </lineage>
</organism>
<name>A0A3M0MVD6_9RHOB</name>
<dbReference type="InterPro" id="IPR006140">
    <property type="entry name" value="D-isomer_DH_NAD-bd"/>
</dbReference>
<dbReference type="Proteomes" id="UP000273516">
    <property type="component" value="Unassembled WGS sequence"/>
</dbReference>
<dbReference type="Pfam" id="PF02826">
    <property type="entry name" value="2-Hacid_dh_C"/>
    <property type="match status" value="1"/>
</dbReference>
<keyword evidence="5" id="KW-1185">Reference proteome</keyword>
<gene>
    <name evidence="4" type="ORF">C9E81_08535</name>
</gene>
<protein>
    <submittedName>
        <fullName evidence="4">Glyoxylate/hydroxypyruvate reductase A</fullName>
    </submittedName>
</protein>
<evidence type="ECO:0000259" key="3">
    <source>
        <dbReference type="Pfam" id="PF02826"/>
    </source>
</evidence>
<dbReference type="GO" id="GO:0016491">
    <property type="term" value="F:oxidoreductase activity"/>
    <property type="evidence" value="ECO:0007669"/>
    <property type="project" value="UniProtKB-KW"/>
</dbReference>
<dbReference type="CDD" id="cd12164">
    <property type="entry name" value="GDH_like_2"/>
    <property type="match status" value="1"/>
</dbReference>
<keyword evidence="1" id="KW-0560">Oxidoreductase</keyword>
<dbReference type="EMBL" id="QOKZ01000003">
    <property type="protein sequence ID" value="RMC35287.1"/>
    <property type="molecule type" value="Genomic_DNA"/>
</dbReference>
<dbReference type="InterPro" id="IPR036291">
    <property type="entry name" value="NAD(P)-bd_dom_sf"/>
</dbReference>
<reference evidence="4 5" key="1">
    <citation type="submission" date="2018-07" db="EMBL/GenBank/DDBJ databases">
        <authorList>
            <person name="Zhang Y."/>
            <person name="Wang L."/>
            <person name="Ma S."/>
        </authorList>
    </citation>
    <scope>NUCLEOTIDE SEQUENCE [LARGE SCALE GENOMIC DNA]</scope>
    <source>
        <strain evidence="4 5">4-2</strain>
    </source>
</reference>
<dbReference type="GO" id="GO:0051287">
    <property type="term" value="F:NAD binding"/>
    <property type="evidence" value="ECO:0007669"/>
    <property type="project" value="InterPro"/>
</dbReference>
<dbReference type="AlphaFoldDB" id="A0A3M0MVD6"/>
<accession>A0A3M0MVD6</accession>
<keyword evidence="4" id="KW-0670">Pyruvate</keyword>
<dbReference type="Gene3D" id="3.40.50.720">
    <property type="entry name" value="NAD(P)-binding Rossmann-like Domain"/>
    <property type="match status" value="2"/>
</dbReference>
<dbReference type="RefSeq" id="WP_122111912.1">
    <property type="nucleotide sequence ID" value="NZ_QOKZ01000003.1"/>
</dbReference>
<dbReference type="OrthoDB" id="9787219at2"/>
<dbReference type="PANTHER" id="PTHR43333">
    <property type="entry name" value="2-HACID_DH_C DOMAIN-CONTAINING PROTEIN"/>
    <property type="match status" value="1"/>
</dbReference>
<feature type="domain" description="D-isomer specific 2-hydroxyacid dehydrogenase NAD-binding" evidence="3">
    <location>
        <begin position="97"/>
        <end position="268"/>
    </location>
</feature>
<evidence type="ECO:0000313" key="4">
    <source>
        <dbReference type="EMBL" id="RMC35287.1"/>
    </source>
</evidence>